<name>A0A0W0FEV7_MONRR</name>
<gene>
    <name evidence="1" type="ORF">WG66_12549</name>
</gene>
<protein>
    <submittedName>
        <fullName evidence="1">Uncharacterized protein</fullName>
    </submittedName>
</protein>
<evidence type="ECO:0000313" key="2">
    <source>
        <dbReference type="Proteomes" id="UP000054988"/>
    </source>
</evidence>
<organism evidence="1 2">
    <name type="scientific">Moniliophthora roreri</name>
    <name type="common">Frosty pod rot fungus</name>
    <name type="synonym">Monilia roreri</name>
    <dbReference type="NCBI Taxonomy" id="221103"/>
    <lineage>
        <taxon>Eukaryota</taxon>
        <taxon>Fungi</taxon>
        <taxon>Dikarya</taxon>
        <taxon>Basidiomycota</taxon>
        <taxon>Agaricomycotina</taxon>
        <taxon>Agaricomycetes</taxon>
        <taxon>Agaricomycetidae</taxon>
        <taxon>Agaricales</taxon>
        <taxon>Marasmiineae</taxon>
        <taxon>Marasmiaceae</taxon>
        <taxon>Moniliophthora</taxon>
    </lineage>
</organism>
<proteinExistence type="predicted"/>
<dbReference type="Proteomes" id="UP000054988">
    <property type="component" value="Unassembled WGS sequence"/>
</dbReference>
<accession>A0A0W0FEV7</accession>
<evidence type="ECO:0000313" key="1">
    <source>
        <dbReference type="EMBL" id="KTB34873.1"/>
    </source>
</evidence>
<dbReference type="AlphaFoldDB" id="A0A0W0FEV7"/>
<sequence>MTFLVFSWGPKLFGPRTMLYLGHSQQPPDV</sequence>
<comment type="caution">
    <text evidence="1">The sequence shown here is derived from an EMBL/GenBank/DDBJ whole genome shotgun (WGS) entry which is preliminary data.</text>
</comment>
<reference evidence="1 2" key="1">
    <citation type="submission" date="2015-12" db="EMBL/GenBank/DDBJ databases">
        <title>Draft genome sequence of Moniliophthora roreri, the causal agent of frosty pod rot of cacao.</title>
        <authorList>
            <person name="Aime M.C."/>
            <person name="Diaz-Valderrama J.R."/>
            <person name="Kijpornyongpan T."/>
            <person name="Phillips-Mora W."/>
        </authorList>
    </citation>
    <scope>NUCLEOTIDE SEQUENCE [LARGE SCALE GENOMIC DNA]</scope>
    <source>
        <strain evidence="1 2">MCA 2952</strain>
    </source>
</reference>
<dbReference type="EMBL" id="LATX01002024">
    <property type="protein sequence ID" value="KTB34873.1"/>
    <property type="molecule type" value="Genomic_DNA"/>
</dbReference>